<dbReference type="Gene3D" id="1.20.1280.50">
    <property type="match status" value="1"/>
</dbReference>
<dbReference type="InterPro" id="IPR036047">
    <property type="entry name" value="F-box-like_dom_sf"/>
</dbReference>
<dbReference type="EMBL" id="JADNRY010000150">
    <property type="protein sequence ID" value="KAF9063253.1"/>
    <property type="molecule type" value="Genomic_DNA"/>
</dbReference>
<dbReference type="Proteomes" id="UP000772434">
    <property type="component" value="Unassembled WGS sequence"/>
</dbReference>
<feature type="coiled-coil region" evidence="1">
    <location>
        <begin position="6"/>
        <end position="47"/>
    </location>
</feature>
<dbReference type="InterPro" id="IPR032675">
    <property type="entry name" value="LRR_dom_sf"/>
</dbReference>
<comment type="caution">
    <text evidence="3">The sequence shown here is derived from an EMBL/GenBank/DDBJ whole genome shotgun (WGS) entry which is preliminary data.</text>
</comment>
<accession>A0A9P5PH41</accession>
<sequence length="363" mass="40615">MDSRRADELKKALALADKDIEDHDSEVDRLQTQIVFVQGEKKRLETQRAKLRSLLSPVRKLPNETLLHILQYVCRENVLQSSTLGLWTYPPAMAISSVCSRWRELALVSPSLWANLTVEMNTAARARGENLTGFVTFVDTVTRYLARSGDWPLRLALTIRGLCHRPAVVPLMQQAYRWKTFRFRGVQSLTDYKIISPSHFPLLEELDVDLGITSNDLDLFKHCPRLRTHTLYYPAEPTSEVFHQLEHLSSSGQSLVVLAEAVHACPLLKSLKLGPTTDTVLEDGTLGTWHNITSLSLERGSSINLVFSSLNLPSLNTFVIDGTGQGDWQANLFTLFISRASCMITTFTVCGISMSDSDLIAAL</sequence>
<evidence type="ECO:0000256" key="1">
    <source>
        <dbReference type="SAM" id="Coils"/>
    </source>
</evidence>
<protein>
    <recommendedName>
        <fullName evidence="2">F-box domain-containing protein</fullName>
    </recommendedName>
</protein>
<dbReference type="Pfam" id="PF12937">
    <property type="entry name" value="F-box-like"/>
    <property type="match status" value="1"/>
</dbReference>
<evidence type="ECO:0000313" key="3">
    <source>
        <dbReference type="EMBL" id="KAF9063253.1"/>
    </source>
</evidence>
<dbReference type="InterPro" id="IPR001810">
    <property type="entry name" value="F-box_dom"/>
</dbReference>
<feature type="domain" description="F-box" evidence="2">
    <location>
        <begin position="60"/>
        <end position="117"/>
    </location>
</feature>
<reference evidence="3" key="1">
    <citation type="submission" date="2020-11" db="EMBL/GenBank/DDBJ databases">
        <authorList>
            <consortium name="DOE Joint Genome Institute"/>
            <person name="Ahrendt S."/>
            <person name="Riley R."/>
            <person name="Andreopoulos W."/>
            <person name="Labutti K."/>
            <person name="Pangilinan J."/>
            <person name="Ruiz-Duenas F.J."/>
            <person name="Barrasa J.M."/>
            <person name="Sanchez-Garcia M."/>
            <person name="Camarero S."/>
            <person name="Miyauchi S."/>
            <person name="Serrano A."/>
            <person name="Linde D."/>
            <person name="Babiker R."/>
            <person name="Drula E."/>
            <person name="Ayuso-Fernandez I."/>
            <person name="Pacheco R."/>
            <person name="Padilla G."/>
            <person name="Ferreira P."/>
            <person name="Barriuso J."/>
            <person name="Kellner H."/>
            <person name="Castanera R."/>
            <person name="Alfaro M."/>
            <person name="Ramirez L."/>
            <person name="Pisabarro A.G."/>
            <person name="Kuo A."/>
            <person name="Tritt A."/>
            <person name="Lipzen A."/>
            <person name="He G."/>
            <person name="Yan M."/>
            <person name="Ng V."/>
            <person name="Cullen D."/>
            <person name="Martin F."/>
            <person name="Rosso M.-N."/>
            <person name="Henrissat B."/>
            <person name="Hibbett D."/>
            <person name="Martinez A.T."/>
            <person name="Grigoriev I.V."/>
        </authorList>
    </citation>
    <scope>NUCLEOTIDE SEQUENCE</scope>
    <source>
        <strain evidence="3">AH 40177</strain>
    </source>
</reference>
<evidence type="ECO:0000259" key="2">
    <source>
        <dbReference type="Pfam" id="PF12937"/>
    </source>
</evidence>
<gene>
    <name evidence="3" type="ORF">BDP27DRAFT_1271092</name>
</gene>
<evidence type="ECO:0000313" key="4">
    <source>
        <dbReference type="Proteomes" id="UP000772434"/>
    </source>
</evidence>
<name>A0A9P5PH41_9AGAR</name>
<proteinExistence type="predicted"/>
<dbReference type="Gene3D" id="3.80.10.10">
    <property type="entry name" value="Ribonuclease Inhibitor"/>
    <property type="match status" value="1"/>
</dbReference>
<dbReference type="SUPFAM" id="SSF52047">
    <property type="entry name" value="RNI-like"/>
    <property type="match status" value="1"/>
</dbReference>
<keyword evidence="4" id="KW-1185">Reference proteome</keyword>
<keyword evidence="1" id="KW-0175">Coiled coil</keyword>
<dbReference type="AlphaFoldDB" id="A0A9P5PH41"/>
<dbReference type="SUPFAM" id="SSF81383">
    <property type="entry name" value="F-box domain"/>
    <property type="match status" value="1"/>
</dbReference>
<organism evidence="3 4">
    <name type="scientific">Rhodocollybia butyracea</name>
    <dbReference type="NCBI Taxonomy" id="206335"/>
    <lineage>
        <taxon>Eukaryota</taxon>
        <taxon>Fungi</taxon>
        <taxon>Dikarya</taxon>
        <taxon>Basidiomycota</taxon>
        <taxon>Agaricomycotina</taxon>
        <taxon>Agaricomycetes</taxon>
        <taxon>Agaricomycetidae</taxon>
        <taxon>Agaricales</taxon>
        <taxon>Marasmiineae</taxon>
        <taxon>Omphalotaceae</taxon>
        <taxon>Rhodocollybia</taxon>
    </lineage>
</organism>
<dbReference type="OrthoDB" id="3266451at2759"/>
<feature type="non-terminal residue" evidence="3">
    <location>
        <position position="363"/>
    </location>
</feature>